<dbReference type="OrthoDB" id="372011at2157"/>
<reference evidence="5 6" key="1">
    <citation type="submission" date="2019-10" db="EMBL/GenBank/DDBJ databases">
        <title>Sequencing and Assembly of Multiple Reported Metal-Biooxidizing Members of the Extremely Thermoacidophilic Archaeal Family Sulfolobaceae.</title>
        <authorList>
            <person name="Counts J.A."/>
            <person name="Kelly R.M."/>
        </authorList>
    </citation>
    <scope>NUCLEOTIDE SEQUENCE [LARGE SCALE GENOMIC DNA]</scope>
    <source>
        <strain evidence="5 6">DSM 6482</strain>
    </source>
</reference>
<evidence type="ECO:0000313" key="6">
    <source>
        <dbReference type="Proteomes" id="UP000470772"/>
    </source>
</evidence>
<gene>
    <name evidence="4" type="primary">rpl37ae</name>
    <name evidence="5" type="ORF">GC250_03705</name>
</gene>
<dbReference type="GO" id="GO:0005840">
    <property type="term" value="C:ribosome"/>
    <property type="evidence" value="ECO:0007669"/>
    <property type="project" value="UniProtKB-KW"/>
</dbReference>
<dbReference type="RefSeq" id="WP_083476981.1">
    <property type="nucleotide sequence ID" value="NZ_BBBY01000014.1"/>
</dbReference>
<feature type="binding site" evidence="4">
    <location>
        <position position="36"/>
    </location>
    <ligand>
        <name>Zn(2+)</name>
        <dbReference type="ChEBI" id="CHEBI:29105"/>
    </ligand>
</feature>
<dbReference type="SUPFAM" id="SSF57829">
    <property type="entry name" value="Zn-binding ribosomal proteins"/>
    <property type="match status" value="1"/>
</dbReference>
<dbReference type="InterPro" id="IPR002674">
    <property type="entry name" value="Ribosomal_eL43"/>
</dbReference>
<organism evidence="5 6">
    <name type="scientific">Sulfuracidifex metallicus DSM 6482 = JCM 9184</name>
    <dbReference type="NCBI Taxonomy" id="523847"/>
    <lineage>
        <taxon>Archaea</taxon>
        <taxon>Thermoproteota</taxon>
        <taxon>Thermoprotei</taxon>
        <taxon>Sulfolobales</taxon>
        <taxon>Sulfolobaceae</taxon>
        <taxon>Sulfuracidifex</taxon>
    </lineage>
</organism>
<dbReference type="GO" id="GO:1990904">
    <property type="term" value="C:ribonucleoprotein complex"/>
    <property type="evidence" value="ECO:0007669"/>
    <property type="project" value="UniProtKB-KW"/>
</dbReference>
<sequence>MGKNTRIAGRFGPRYGSSLRKSWNSLMEKRYEEHQCPYCKTTGSVKRLASGIWSCKKCGTKWAGLAYTPY</sequence>
<feature type="binding site" evidence="4">
    <location>
        <position position="39"/>
    </location>
    <ligand>
        <name>Zn(2+)</name>
        <dbReference type="ChEBI" id="CHEBI:29105"/>
    </ligand>
</feature>
<evidence type="ECO:0000256" key="3">
    <source>
        <dbReference type="ARBA" id="ARBA00023274"/>
    </source>
</evidence>
<dbReference type="PANTHER" id="PTHR48129">
    <property type="entry name" value="60S RIBOSOMAL PROTEIN L37A"/>
    <property type="match status" value="1"/>
</dbReference>
<protein>
    <recommendedName>
        <fullName evidence="4">Large ribosomal subunit protein eL43</fullName>
    </recommendedName>
</protein>
<comment type="function">
    <text evidence="4">Binds to the 23S rRNA.</text>
</comment>
<keyword evidence="6" id="KW-1185">Reference proteome</keyword>
<name>A0A6A9QTV7_SULME</name>
<dbReference type="InterPro" id="IPR050522">
    <property type="entry name" value="Ribosomal_protein_eL43"/>
</dbReference>
<dbReference type="GO" id="GO:0003735">
    <property type="term" value="F:structural constituent of ribosome"/>
    <property type="evidence" value="ECO:0007669"/>
    <property type="project" value="InterPro"/>
</dbReference>
<evidence type="ECO:0000256" key="2">
    <source>
        <dbReference type="ARBA" id="ARBA00022980"/>
    </source>
</evidence>
<keyword evidence="1 4" id="KW-0694">RNA-binding</keyword>
<dbReference type="GO" id="GO:0070180">
    <property type="term" value="F:large ribosomal subunit rRNA binding"/>
    <property type="evidence" value="ECO:0007669"/>
    <property type="project" value="UniProtKB-UniRule"/>
</dbReference>
<dbReference type="InterPro" id="IPR011331">
    <property type="entry name" value="Ribosomal_eL37/eL43"/>
</dbReference>
<dbReference type="InterPro" id="IPR011332">
    <property type="entry name" value="Ribosomal_zn-bd"/>
</dbReference>
<evidence type="ECO:0000313" key="5">
    <source>
        <dbReference type="EMBL" id="MUN28572.1"/>
    </source>
</evidence>
<dbReference type="PANTHER" id="PTHR48129:SF1">
    <property type="entry name" value="LARGE RIBOSOMAL SUBUNIT PROTEIN EL43"/>
    <property type="match status" value="1"/>
</dbReference>
<comment type="subunit">
    <text evidence="4">Part of the 50S ribosomal subunit.</text>
</comment>
<dbReference type="HAMAP" id="MF_00327">
    <property type="entry name" value="Ribosomal_eL43"/>
    <property type="match status" value="1"/>
</dbReference>
<feature type="binding site" evidence="4">
    <location>
        <position position="58"/>
    </location>
    <ligand>
        <name>Zn(2+)</name>
        <dbReference type="ChEBI" id="CHEBI:29105"/>
    </ligand>
</feature>
<evidence type="ECO:0000256" key="1">
    <source>
        <dbReference type="ARBA" id="ARBA00022884"/>
    </source>
</evidence>
<dbReference type="GO" id="GO:0006412">
    <property type="term" value="P:translation"/>
    <property type="evidence" value="ECO:0007669"/>
    <property type="project" value="UniProtKB-UniRule"/>
</dbReference>
<comment type="caution">
    <text evidence="4">Lacks conserved residue(s) required for the propagation of feature annotation.</text>
</comment>
<keyword evidence="2 4" id="KW-0689">Ribosomal protein</keyword>
<keyword evidence="3 4" id="KW-0687">Ribonucleoprotein</keyword>
<dbReference type="EMBL" id="WGGD01000005">
    <property type="protein sequence ID" value="MUN28572.1"/>
    <property type="molecule type" value="Genomic_DNA"/>
</dbReference>
<dbReference type="Proteomes" id="UP000470772">
    <property type="component" value="Unassembled WGS sequence"/>
</dbReference>
<dbReference type="Gene3D" id="2.20.25.30">
    <property type="match status" value="1"/>
</dbReference>
<feature type="binding site" evidence="4">
    <location>
        <position position="55"/>
    </location>
    <ligand>
        <name>Zn(2+)</name>
        <dbReference type="ChEBI" id="CHEBI:29105"/>
    </ligand>
</feature>
<dbReference type="GO" id="GO:0008270">
    <property type="term" value="F:zinc ion binding"/>
    <property type="evidence" value="ECO:0007669"/>
    <property type="project" value="UniProtKB-UniRule"/>
</dbReference>
<accession>A0A6A9QTV7</accession>
<comment type="similarity">
    <text evidence="4">Belongs to the eukaryotic ribosomal protein eL43 family. Putative zinc-binding subfamily.</text>
</comment>
<comment type="caution">
    <text evidence="5">The sequence shown here is derived from an EMBL/GenBank/DDBJ whole genome shotgun (WGS) entry which is preliminary data.</text>
</comment>
<dbReference type="Pfam" id="PF01780">
    <property type="entry name" value="Ribosomal_L37ae"/>
    <property type="match status" value="1"/>
</dbReference>
<proteinExistence type="inferred from homology"/>
<dbReference type="NCBIfam" id="NF003058">
    <property type="entry name" value="PRK03976.1"/>
    <property type="match status" value="1"/>
</dbReference>
<keyword evidence="4" id="KW-0699">rRNA-binding</keyword>
<evidence type="ECO:0000256" key="4">
    <source>
        <dbReference type="HAMAP-Rule" id="MF_00327"/>
    </source>
</evidence>
<dbReference type="AlphaFoldDB" id="A0A6A9QTV7"/>